<gene>
    <name evidence="1" type="ORF">GCM10008937_17600</name>
</gene>
<organism evidence="1 2">
    <name type="scientific">Deinococcus depolymerans</name>
    <dbReference type="NCBI Taxonomy" id="392408"/>
    <lineage>
        <taxon>Bacteria</taxon>
        <taxon>Thermotogati</taxon>
        <taxon>Deinococcota</taxon>
        <taxon>Deinococci</taxon>
        <taxon>Deinococcales</taxon>
        <taxon>Deinococcaceae</taxon>
        <taxon>Deinococcus</taxon>
    </lineage>
</organism>
<dbReference type="Proteomes" id="UP001500191">
    <property type="component" value="Unassembled WGS sequence"/>
</dbReference>
<evidence type="ECO:0000313" key="2">
    <source>
        <dbReference type="Proteomes" id="UP001500191"/>
    </source>
</evidence>
<dbReference type="RefSeq" id="WP_343757870.1">
    <property type="nucleotide sequence ID" value="NZ_BAAADB010000013.1"/>
</dbReference>
<accession>A0ABP3LZ58</accession>
<keyword evidence="2" id="KW-1185">Reference proteome</keyword>
<dbReference type="EMBL" id="BAAADB010000013">
    <property type="protein sequence ID" value="GAA0510171.1"/>
    <property type="molecule type" value="Genomic_DNA"/>
</dbReference>
<protein>
    <submittedName>
        <fullName evidence="1">Uncharacterized protein</fullName>
    </submittedName>
</protein>
<evidence type="ECO:0000313" key="1">
    <source>
        <dbReference type="EMBL" id="GAA0510171.1"/>
    </source>
</evidence>
<name>A0ABP3LZ58_9DEIO</name>
<comment type="caution">
    <text evidence="1">The sequence shown here is derived from an EMBL/GenBank/DDBJ whole genome shotgun (WGS) entry which is preliminary data.</text>
</comment>
<sequence>MTIQRQITAPLNFHVGPIFEKFEDIRVGAAQKLFEVREGTVGILKLRQKQYRILAEEDYQLLYGMAKDAELLSKEISLVLQAAVVVGESDTEASRTMLKMAALQVKEKIRLTTLDGSAPADPFDFDLGDFDEDDSLDM</sequence>
<reference evidence="2" key="1">
    <citation type="journal article" date="2019" name="Int. J. Syst. Evol. Microbiol.">
        <title>The Global Catalogue of Microorganisms (GCM) 10K type strain sequencing project: providing services to taxonomists for standard genome sequencing and annotation.</title>
        <authorList>
            <consortium name="The Broad Institute Genomics Platform"/>
            <consortium name="The Broad Institute Genome Sequencing Center for Infectious Disease"/>
            <person name="Wu L."/>
            <person name="Ma J."/>
        </authorList>
    </citation>
    <scope>NUCLEOTIDE SEQUENCE [LARGE SCALE GENOMIC DNA]</scope>
    <source>
        <strain evidence="2">JCM 14368</strain>
    </source>
</reference>
<proteinExistence type="predicted"/>